<name>A0ABQ8JHD7_DERPT</name>
<evidence type="ECO:0000313" key="2">
    <source>
        <dbReference type="Proteomes" id="UP000887458"/>
    </source>
</evidence>
<evidence type="ECO:0000313" key="1">
    <source>
        <dbReference type="EMBL" id="KAH9422030.1"/>
    </source>
</evidence>
<sequence>MAHTTSIRIDVSCECSKRFCNTGNMVANTVPEAMLVSAHAASNCNVGKLLYFNASIKVGKIPAAIISSIGGFLSDDNNIRAVLMAISFLSGSGLMAAITKEFKSSSANFGSITPST</sequence>
<gene>
    <name evidence="1" type="ORF">DERP_002322</name>
</gene>
<keyword evidence="2" id="KW-1185">Reference proteome</keyword>
<proteinExistence type="predicted"/>
<organism evidence="1 2">
    <name type="scientific">Dermatophagoides pteronyssinus</name>
    <name type="common">European house dust mite</name>
    <dbReference type="NCBI Taxonomy" id="6956"/>
    <lineage>
        <taxon>Eukaryota</taxon>
        <taxon>Metazoa</taxon>
        <taxon>Ecdysozoa</taxon>
        <taxon>Arthropoda</taxon>
        <taxon>Chelicerata</taxon>
        <taxon>Arachnida</taxon>
        <taxon>Acari</taxon>
        <taxon>Acariformes</taxon>
        <taxon>Sarcoptiformes</taxon>
        <taxon>Astigmata</taxon>
        <taxon>Psoroptidia</taxon>
        <taxon>Analgoidea</taxon>
        <taxon>Pyroglyphidae</taxon>
        <taxon>Dermatophagoidinae</taxon>
        <taxon>Dermatophagoides</taxon>
    </lineage>
</organism>
<reference evidence="1 2" key="1">
    <citation type="journal article" date="2018" name="J. Allergy Clin. Immunol.">
        <title>High-quality assembly of Dermatophagoides pteronyssinus genome and transcriptome reveals a wide range of novel allergens.</title>
        <authorList>
            <person name="Liu X.Y."/>
            <person name="Yang K.Y."/>
            <person name="Wang M.Q."/>
            <person name="Kwok J.S."/>
            <person name="Zeng X."/>
            <person name="Yang Z."/>
            <person name="Xiao X.J."/>
            <person name="Lau C.P."/>
            <person name="Li Y."/>
            <person name="Huang Z.M."/>
            <person name="Ba J.G."/>
            <person name="Yim A.K."/>
            <person name="Ouyang C.Y."/>
            <person name="Ngai S.M."/>
            <person name="Chan T.F."/>
            <person name="Leung E.L."/>
            <person name="Liu L."/>
            <person name="Liu Z.G."/>
            <person name="Tsui S.K."/>
        </authorList>
    </citation>
    <scope>NUCLEOTIDE SEQUENCE [LARGE SCALE GENOMIC DNA]</scope>
    <source>
        <strain evidence="1">Derp</strain>
    </source>
</reference>
<comment type="caution">
    <text evidence="1">The sequence shown here is derived from an EMBL/GenBank/DDBJ whole genome shotgun (WGS) entry which is preliminary data.</text>
</comment>
<reference evidence="1 2" key="2">
    <citation type="journal article" date="2022" name="Mol. Biol. Evol.">
        <title>Comparative Genomics Reveals Insights into the Divergent Evolution of Astigmatic Mites and Household Pest Adaptations.</title>
        <authorList>
            <person name="Xiong Q."/>
            <person name="Wan A.T."/>
            <person name="Liu X."/>
            <person name="Fung C.S."/>
            <person name="Xiao X."/>
            <person name="Malainual N."/>
            <person name="Hou J."/>
            <person name="Wang L."/>
            <person name="Wang M."/>
            <person name="Yang K.Y."/>
            <person name="Cui Y."/>
            <person name="Leung E.L."/>
            <person name="Nong W."/>
            <person name="Shin S.K."/>
            <person name="Au S.W."/>
            <person name="Jeong K.Y."/>
            <person name="Chew F.T."/>
            <person name="Hui J.H."/>
            <person name="Leung T.F."/>
            <person name="Tungtrongchitr A."/>
            <person name="Zhong N."/>
            <person name="Liu Z."/>
            <person name="Tsui S.K."/>
        </authorList>
    </citation>
    <scope>NUCLEOTIDE SEQUENCE [LARGE SCALE GENOMIC DNA]</scope>
    <source>
        <strain evidence="1">Derp</strain>
    </source>
</reference>
<dbReference type="EMBL" id="NJHN03000037">
    <property type="protein sequence ID" value="KAH9422030.1"/>
    <property type="molecule type" value="Genomic_DNA"/>
</dbReference>
<dbReference type="Proteomes" id="UP000887458">
    <property type="component" value="Unassembled WGS sequence"/>
</dbReference>
<accession>A0ABQ8JHD7</accession>
<protein>
    <submittedName>
        <fullName evidence="1">Uncharacterized protein</fullName>
    </submittedName>
</protein>